<reference evidence="5 6" key="1">
    <citation type="submission" date="2023-07" db="EMBL/GenBank/DDBJ databases">
        <title>Description of novel actinomycetes strains, isolated from tidal flat sediment.</title>
        <authorList>
            <person name="Lu C."/>
        </authorList>
    </citation>
    <scope>NUCLEOTIDE SEQUENCE [LARGE SCALE GENOMIC DNA]</scope>
    <source>
        <strain evidence="5 6">SYSU T00b441</strain>
    </source>
</reference>
<evidence type="ECO:0000259" key="4">
    <source>
        <dbReference type="Pfam" id="PF00535"/>
    </source>
</evidence>
<comment type="similarity">
    <text evidence="1">Belongs to the glycosyltransferase 2 family.</text>
</comment>
<dbReference type="InterPro" id="IPR039528">
    <property type="entry name" value="DPM1-like"/>
</dbReference>
<dbReference type="SUPFAM" id="SSF53448">
    <property type="entry name" value="Nucleotide-diphospho-sugar transferases"/>
    <property type="match status" value="1"/>
</dbReference>
<keyword evidence="2 5" id="KW-0328">Glycosyltransferase</keyword>
<dbReference type="InterPro" id="IPR029044">
    <property type="entry name" value="Nucleotide-diphossugar_trans"/>
</dbReference>
<dbReference type="EMBL" id="JAUQYP010000001">
    <property type="protein sequence ID" value="MDO8106555.1"/>
    <property type="molecule type" value="Genomic_DNA"/>
</dbReference>
<dbReference type="Pfam" id="PF00535">
    <property type="entry name" value="Glycos_transf_2"/>
    <property type="match status" value="1"/>
</dbReference>
<sequence>MEVTVVVPSFNEAGNVRPLVAALGSALSSVDVDVLYVDDSTDDTPDVVRRTAPDAPLPLAVHHRDRAVGGLSGAVVEGLRRARGSVVVVMDGDLQHPPDVIPALLDLIEGGVDIAVASRYTHDGDAGGLSSALRRAVSSAATSLSRAALPRALADCSDPMTGFFAVRADRLNLERLDPSGFKILLEILATHDLAVGEVPFTFGRRHAGVSKATMRQGVLFLRQLLALRRLARRGVPTRVGA</sequence>
<evidence type="ECO:0000256" key="1">
    <source>
        <dbReference type="ARBA" id="ARBA00006739"/>
    </source>
</evidence>
<feature type="domain" description="Glycosyltransferase 2-like" evidence="4">
    <location>
        <begin position="4"/>
        <end position="163"/>
    </location>
</feature>
<evidence type="ECO:0000256" key="3">
    <source>
        <dbReference type="ARBA" id="ARBA00022679"/>
    </source>
</evidence>
<dbReference type="PANTHER" id="PTHR43398">
    <property type="entry name" value="DOLICHOL-PHOSPHATE MANNOSYLTRANSFERASE SUBUNIT 1"/>
    <property type="match status" value="1"/>
</dbReference>
<proteinExistence type="inferred from homology"/>
<accession>A0ABT9D7M2</accession>
<organism evidence="5 6">
    <name type="scientific">Actinotalea lenta</name>
    <dbReference type="NCBI Taxonomy" id="3064654"/>
    <lineage>
        <taxon>Bacteria</taxon>
        <taxon>Bacillati</taxon>
        <taxon>Actinomycetota</taxon>
        <taxon>Actinomycetes</taxon>
        <taxon>Micrococcales</taxon>
        <taxon>Cellulomonadaceae</taxon>
        <taxon>Actinotalea</taxon>
    </lineage>
</organism>
<dbReference type="EC" id="2.4.-.-" evidence="5"/>
<protein>
    <submittedName>
        <fullName evidence="5">Glycosyltransferase</fullName>
        <ecNumber evidence="5">2.4.-.-</ecNumber>
    </submittedName>
</protein>
<keyword evidence="6" id="KW-1185">Reference proteome</keyword>
<name>A0ABT9D7M2_9CELL</name>
<comment type="caution">
    <text evidence="5">The sequence shown here is derived from an EMBL/GenBank/DDBJ whole genome shotgun (WGS) entry which is preliminary data.</text>
</comment>
<dbReference type="InterPro" id="IPR001173">
    <property type="entry name" value="Glyco_trans_2-like"/>
</dbReference>
<dbReference type="PANTHER" id="PTHR43398:SF1">
    <property type="entry name" value="DOLICHOL-PHOSPHATE MANNOSYLTRANSFERASE SUBUNIT 1"/>
    <property type="match status" value="1"/>
</dbReference>
<keyword evidence="3 5" id="KW-0808">Transferase</keyword>
<dbReference type="Proteomes" id="UP001232536">
    <property type="component" value="Unassembled WGS sequence"/>
</dbReference>
<evidence type="ECO:0000256" key="2">
    <source>
        <dbReference type="ARBA" id="ARBA00022676"/>
    </source>
</evidence>
<dbReference type="RefSeq" id="WP_304600207.1">
    <property type="nucleotide sequence ID" value="NZ_JAUQYO010000001.1"/>
</dbReference>
<gene>
    <name evidence="5" type="ORF">Q6348_05020</name>
</gene>
<evidence type="ECO:0000313" key="6">
    <source>
        <dbReference type="Proteomes" id="UP001232536"/>
    </source>
</evidence>
<dbReference type="Gene3D" id="3.90.550.10">
    <property type="entry name" value="Spore Coat Polysaccharide Biosynthesis Protein SpsA, Chain A"/>
    <property type="match status" value="1"/>
</dbReference>
<dbReference type="GO" id="GO:0016757">
    <property type="term" value="F:glycosyltransferase activity"/>
    <property type="evidence" value="ECO:0007669"/>
    <property type="project" value="UniProtKB-KW"/>
</dbReference>
<evidence type="ECO:0000313" key="5">
    <source>
        <dbReference type="EMBL" id="MDO8106555.1"/>
    </source>
</evidence>